<dbReference type="GO" id="GO:0016798">
    <property type="term" value="F:hydrolase activity, acting on glycosyl bonds"/>
    <property type="evidence" value="ECO:0007669"/>
    <property type="project" value="UniProtKB-KW"/>
</dbReference>
<dbReference type="SUPFAM" id="SSF51445">
    <property type="entry name" value="(Trans)glycosidases"/>
    <property type="match status" value="1"/>
</dbReference>
<evidence type="ECO:0000256" key="2">
    <source>
        <dbReference type="ARBA" id="ARBA00023295"/>
    </source>
</evidence>
<dbReference type="InterPro" id="IPR011583">
    <property type="entry name" value="Chitinase_II/V-like_cat"/>
</dbReference>
<sequence>MIIHVVEQGQTLSSIAEQYGVTPERLIIDNELPNPENLVVGQSLIVRIPTLEHTIAPGDTLLSIAQTYNVTVEDILRNNPWAAVQAVLTPGQTLVITFEEETKLGNILINGYAYPFINREVHRKTLPFLTYQALFTYGFSPQGDLVPISDEALISEGYTFGVPPIMMLAPMTPEMEFNSQIAHDMFVNPEGQNRLIENIIATMQEKGYIGLDIDFEFILPEDRQLFIDFIANVKSRLQPLGFLTLVALAPKTSGEMTGLLYEAHDYPAMGAIADLVLLMTYEWGYLFGPPMATSPLNNVRRVLEYGVSVIPREKILMGVPNYAYDWSLPFVMGEAMAEALSNQEAIARAAQYGVTIQFDETAQAPFYFYTDAQGVEHVVWFDDARSMNAKLRLIPEFQIRGAGVWQIMNFFPALWMLANGLFNIERG</sequence>
<dbReference type="PROSITE" id="PS51910">
    <property type="entry name" value="GH18_2"/>
    <property type="match status" value="1"/>
</dbReference>
<evidence type="ECO:0000259" key="4">
    <source>
        <dbReference type="PROSITE" id="PS51910"/>
    </source>
</evidence>
<dbReference type="OrthoDB" id="9769314at2"/>
<feature type="domain" description="LysM" evidence="3">
    <location>
        <begin position="51"/>
        <end position="96"/>
    </location>
</feature>
<evidence type="ECO:0000313" key="5">
    <source>
        <dbReference type="EMBL" id="CRZ34772.1"/>
    </source>
</evidence>
<dbReference type="GO" id="GO:0070492">
    <property type="term" value="F:oligosaccharide binding"/>
    <property type="evidence" value="ECO:0007669"/>
    <property type="project" value="TreeGrafter"/>
</dbReference>
<evidence type="ECO:0000259" key="3">
    <source>
        <dbReference type="PROSITE" id="PS51782"/>
    </source>
</evidence>
<dbReference type="GO" id="GO:0008061">
    <property type="term" value="F:chitin binding"/>
    <property type="evidence" value="ECO:0007669"/>
    <property type="project" value="InterPro"/>
</dbReference>
<accession>A0A0H5SGY8</accession>
<dbReference type="GO" id="GO:0012505">
    <property type="term" value="C:endomembrane system"/>
    <property type="evidence" value="ECO:0007669"/>
    <property type="project" value="TreeGrafter"/>
</dbReference>
<reference evidence="5 6" key="1">
    <citation type="submission" date="2015-06" db="EMBL/GenBank/DDBJ databases">
        <authorList>
            <person name="Wibberg Daniel"/>
        </authorList>
    </citation>
    <scope>NUCLEOTIDE SEQUENCE [LARGE SCALE GENOMIC DNA]</scope>
    <source>
        <strain evidence="5 6">T3/55T</strain>
    </source>
</reference>
<dbReference type="CDD" id="cd00118">
    <property type="entry name" value="LysM"/>
    <property type="match status" value="2"/>
</dbReference>
<evidence type="ECO:0000256" key="1">
    <source>
        <dbReference type="ARBA" id="ARBA00022801"/>
    </source>
</evidence>
<dbReference type="InterPro" id="IPR018392">
    <property type="entry name" value="LysM"/>
</dbReference>
<gene>
    <name evidence="5" type="ORF">HHT355_1571</name>
</gene>
<dbReference type="Gene3D" id="3.20.20.80">
    <property type="entry name" value="Glycosidases"/>
    <property type="match status" value="1"/>
</dbReference>
<dbReference type="SMART" id="SM00636">
    <property type="entry name" value="Glyco_18"/>
    <property type="match status" value="1"/>
</dbReference>
<dbReference type="InterPro" id="IPR001223">
    <property type="entry name" value="Glyco_hydro18_cat"/>
</dbReference>
<dbReference type="InterPro" id="IPR041704">
    <property type="entry name" value="CFLE_GH18"/>
</dbReference>
<feature type="domain" description="LysM" evidence="3">
    <location>
        <begin position="2"/>
        <end position="46"/>
    </location>
</feature>
<name>A0A0H5SGY8_HERHM</name>
<keyword evidence="6" id="KW-1185">Reference proteome</keyword>
<dbReference type="Gene3D" id="3.10.350.10">
    <property type="entry name" value="LysM domain"/>
    <property type="match status" value="2"/>
</dbReference>
<dbReference type="PANTHER" id="PTHR46066">
    <property type="entry name" value="CHITINASE DOMAIN-CONTAINING PROTEIN 1 FAMILY MEMBER"/>
    <property type="match status" value="1"/>
</dbReference>
<dbReference type="AlphaFoldDB" id="A0A0H5SGY8"/>
<dbReference type="InterPro" id="IPR017853">
    <property type="entry name" value="GH"/>
</dbReference>
<dbReference type="Proteomes" id="UP000236497">
    <property type="component" value="Unassembled WGS sequence"/>
</dbReference>
<feature type="domain" description="GH18" evidence="4">
    <location>
        <begin position="107"/>
        <end position="424"/>
    </location>
</feature>
<dbReference type="PROSITE" id="PS51782">
    <property type="entry name" value="LYSM"/>
    <property type="match status" value="2"/>
</dbReference>
<dbReference type="InterPro" id="IPR036779">
    <property type="entry name" value="LysM_dom_sf"/>
</dbReference>
<keyword evidence="2" id="KW-0326">Glycosidase</keyword>
<dbReference type="PANTHER" id="PTHR46066:SF2">
    <property type="entry name" value="CHITINASE DOMAIN-CONTAINING PROTEIN 1"/>
    <property type="match status" value="1"/>
</dbReference>
<organism evidence="5 6">
    <name type="scientific">Herbinix hemicellulosilytica</name>
    <dbReference type="NCBI Taxonomy" id="1564487"/>
    <lineage>
        <taxon>Bacteria</taxon>
        <taxon>Bacillati</taxon>
        <taxon>Bacillota</taxon>
        <taxon>Clostridia</taxon>
        <taxon>Lachnospirales</taxon>
        <taxon>Lachnospiraceae</taxon>
        <taxon>Herbinix</taxon>
    </lineage>
</organism>
<dbReference type="SUPFAM" id="SSF54106">
    <property type="entry name" value="LysM domain"/>
    <property type="match status" value="2"/>
</dbReference>
<dbReference type="Gene3D" id="3.10.50.10">
    <property type="match status" value="1"/>
</dbReference>
<dbReference type="Pfam" id="PF01476">
    <property type="entry name" value="LysM"/>
    <property type="match status" value="2"/>
</dbReference>
<dbReference type="SMART" id="SM00257">
    <property type="entry name" value="LysM"/>
    <property type="match status" value="2"/>
</dbReference>
<evidence type="ECO:0000313" key="6">
    <source>
        <dbReference type="Proteomes" id="UP000236497"/>
    </source>
</evidence>
<dbReference type="GO" id="GO:0005975">
    <property type="term" value="P:carbohydrate metabolic process"/>
    <property type="evidence" value="ECO:0007669"/>
    <property type="project" value="InterPro"/>
</dbReference>
<dbReference type="RefSeq" id="WP_103202875.1">
    <property type="nucleotide sequence ID" value="NZ_CVTD020000016.1"/>
</dbReference>
<dbReference type="EMBL" id="CVTD020000016">
    <property type="protein sequence ID" value="CRZ34772.1"/>
    <property type="molecule type" value="Genomic_DNA"/>
</dbReference>
<keyword evidence="1" id="KW-0378">Hydrolase</keyword>
<protein>
    <submittedName>
        <fullName evidence="5">Putative membrane protein</fullName>
    </submittedName>
</protein>
<dbReference type="CDD" id="cd02874">
    <property type="entry name" value="GH18_CFLE_spore_hydrolase"/>
    <property type="match status" value="1"/>
</dbReference>
<proteinExistence type="predicted"/>
<dbReference type="Pfam" id="PF00704">
    <property type="entry name" value="Glyco_hydro_18"/>
    <property type="match status" value="1"/>
</dbReference>
<dbReference type="InterPro" id="IPR029070">
    <property type="entry name" value="Chitinase_insertion_sf"/>
</dbReference>